<dbReference type="Proteomes" id="UP000027135">
    <property type="component" value="Unassembled WGS sequence"/>
</dbReference>
<protein>
    <submittedName>
        <fullName evidence="1">Uncharacterized protein</fullName>
    </submittedName>
</protein>
<evidence type="ECO:0000313" key="1">
    <source>
        <dbReference type="EMBL" id="KDR12425.1"/>
    </source>
</evidence>
<accession>A0A067R0V9</accession>
<evidence type="ECO:0000313" key="2">
    <source>
        <dbReference type="Proteomes" id="UP000027135"/>
    </source>
</evidence>
<keyword evidence="2" id="KW-1185">Reference proteome</keyword>
<name>A0A067R0V9_ZOONE</name>
<reference evidence="1 2" key="1">
    <citation type="journal article" date="2014" name="Nat. Commun.">
        <title>Molecular traces of alternative social organization in a termite genome.</title>
        <authorList>
            <person name="Terrapon N."/>
            <person name="Li C."/>
            <person name="Robertson H.M."/>
            <person name="Ji L."/>
            <person name="Meng X."/>
            <person name="Booth W."/>
            <person name="Chen Z."/>
            <person name="Childers C.P."/>
            <person name="Glastad K.M."/>
            <person name="Gokhale K."/>
            <person name="Gowin J."/>
            <person name="Gronenberg W."/>
            <person name="Hermansen R.A."/>
            <person name="Hu H."/>
            <person name="Hunt B.G."/>
            <person name="Huylmans A.K."/>
            <person name="Khalil S.M."/>
            <person name="Mitchell R.D."/>
            <person name="Munoz-Torres M.C."/>
            <person name="Mustard J.A."/>
            <person name="Pan H."/>
            <person name="Reese J.T."/>
            <person name="Scharf M.E."/>
            <person name="Sun F."/>
            <person name="Vogel H."/>
            <person name="Xiao J."/>
            <person name="Yang W."/>
            <person name="Yang Z."/>
            <person name="Yang Z."/>
            <person name="Zhou J."/>
            <person name="Zhu J."/>
            <person name="Brent C.S."/>
            <person name="Elsik C.G."/>
            <person name="Goodisman M.A."/>
            <person name="Liberles D.A."/>
            <person name="Roe R.M."/>
            <person name="Vargo E.L."/>
            <person name="Vilcinskas A."/>
            <person name="Wang J."/>
            <person name="Bornberg-Bauer E."/>
            <person name="Korb J."/>
            <person name="Zhang G."/>
            <person name="Liebig J."/>
        </authorList>
    </citation>
    <scope>NUCLEOTIDE SEQUENCE [LARGE SCALE GENOMIC DNA]</scope>
    <source>
        <tissue evidence="1">Whole organism</tissue>
    </source>
</reference>
<dbReference type="EMBL" id="KK853018">
    <property type="protein sequence ID" value="KDR12425.1"/>
    <property type="molecule type" value="Genomic_DNA"/>
</dbReference>
<dbReference type="InParanoid" id="A0A067R0V9"/>
<organism evidence="1 2">
    <name type="scientific">Zootermopsis nevadensis</name>
    <name type="common">Dampwood termite</name>
    <dbReference type="NCBI Taxonomy" id="136037"/>
    <lineage>
        <taxon>Eukaryota</taxon>
        <taxon>Metazoa</taxon>
        <taxon>Ecdysozoa</taxon>
        <taxon>Arthropoda</taxon>
        <taxon>Hexapoda</taxon>
        <taxon>Insecta</taxon>
        <taxon>Pterygota</taxon>
        <taxon>Neoptera</taxon>
        <taxon>Polyneoptera</taxon>
        <taxon>Dictyoptera</taxon>
        <taxon>Blattodea</taxon>
        <taxon>Blattoidea</taxon>
        <taxon>Termitoidae</taxon>
        <taxon>Termopsidae</taxon>
        <taxon>Zootermopsis</taxon>
    </lineage>
</organism>
<proteinExistence type="predicted"/>
<gene>
    <name evidence="1" type="ORF">L798_13476</name>
</gene>
<sequence length="78" mass="9005">MTDKDAEGISTRISAFSAGVANNFVKMRENAFKRNKSLLKELEVESAKLRSRTYFCPTELQLNKLKAKYEDDMRTKIK</sequence>
<dbReference type="AlphaFoldDB" id="A0A067R0V9"/>